<dbReference type="AlphaFoldDB" id="A0AAJ1BTW6"/>
<dbReference type="Proteomes" id="UP001155380">
    <property type="component" value="Unassembled WGS sequence"/>
</dbReference>
<dbReference type="Proteomes" id="UP001155079">
    <property type="component" value="Unassembled WGS sequence"/>
</dbReference>
<comment type="similarity">
    <text evidence="1">Belongs to the UPF0161 family.</text>
</comment>
<evidence type="ECO:0000313" key="5">
    <source>
        <dbReference type="Proteomes" id="UP001155079"/>
    </source>
</evidence>
<dbReference type="PANTHER" id="PTHR33383:SF1">
    <property type="entry name" value="MEMBRANE PROTEIN INSERTION EFFICIENCY FACTOR-RELATED"/>
    <property type="match status" value="1"/>
</dbReference>
<proteinExistence type="inferred from homology"/>
<dbReference type="HAMAP" id="MF_00386">
    <property type="entry name" value="UPF0161_YidD"/>
    <property type="match status" value="1"/>
</dbReference>
<protein>
    <recommendedName>
        <fullName evidence="1">Putative membrane protein insertion efficiency factor</fullName>
    </recommendedName>
</protein>
<evidence type="ECO:0000256" key="2">
    <source>
        <dbReference type="SAM" id="MobiDB-lite"/>
    </source>
</evidence>
<dbReference type="InterPro" id="IPR002696">
    <property type="entry name" value="Membr_insert_effic_factor_YidD"/>
</dbReference>
<feature type="compositionally biased region" description="Basic and acidic residues" evidence="2">
    <location>
        <begin position="1"/>
        <end position="18"/>
    </location>
</feature>
<evidence type="ECO:0000256" key="1">
    <source>
        <dbReference type="HAMAP-Rule" id="MF_00386"/>
    </source>
</evidence>
<sequence length="128" mass="14518">MCDHPGCGHDRPRAEAPRGRNYAGPFRKTPDRLLGMAFIRLYQLTLSSLIGNSCRHMPTCSEYGYEAIARHGLWAGGWLTLFRVGRCGPGGTWGVDPVPDALDRAYRWWAPWRYWRAGRKRRDIGGNA</sequence>
<keyword evidence="1" id="KW-1003">Cell membrane</keyword>
<dbReference type="SMART" id="SM01234">
    <property type="entry name" value="Haemolytic"/>
    <property type="match status" value="1"/>
</dbReference>
<gene>
    <name evidence="4" type="primary">yidD</name>
    <name evidence="3" type="ORF">NBH20_00700</name>
    <name evidence="4" type="ORF">NBH21_05900</name>
</gene>
<accession>A0AAJ1BTW6</accession>
<evidence type="ECO:0000313" key="4">
    <source>
        <dbReference type="EMBL" id="MCO5956292.1"/>
    </source>
</evidence>
<feature type="region of interest" description="Disordered" evidence="2">
    <location>
        <begin position="1"/>
        <end position="21"/>
    </location>
</feature>
<dbReference type="EMBL" id="JAMXLX010000001">
    <property type="protein sequence ID" value="MCO5956292.1"/>
    <property type="molecule type" value="Genomic_DNA"/>
</dbReference>
<keyword evidence="1" id="KW-0472">Membrane</keyword>
<dbReference type="Pfam" id="PF01809">
    <property type="entry name" value="YidD"/>
    <property type="match status" value="1"/>
</dbReference>
<organism evidence="4 6">
    <name type="scientific">Ciceribacter sichuanensis</name>
    <dbReference type="NCBI Taxonomy" id="2949647"/>
    <lineage>
        <taxon>Bacteria</taxon>
        <taxon>Pseudomonadati</taxon>
        <taxon>Pseudomonadota</taxon>
        <taxon>Alphaproteobacteria</taxon>
        <taxon>Hyphomicrobiales</taxon>
        <taxon>Rhizobiaceae</taxon>
        <taxon>Ciceribacter</taxon>
    </lineage>
</organism>
<comment type="subcellular location">
    <subcellularLocation>
        <location evidence="1">Cell membrane</location>
        <topology evidence="1">Peripheral membrane protein</topology>
        <orientation evidence="1">Cytoplasmic side</orientation>
    </subcellularLocation>
</comment>
<comment type="caution">
    <text evidence="4">The sequence shown here is derived from an EMBL/GenBank/DDBJ whole genome shotgun (WGS) entry which is preliminary data.</text>
</comment>
<comment type="function">
    <text evidence="1">Could be involved in insertion of integral membrane proteins into the membrane.</text>
</comment>
<keyword evidence="5" id="KW-1185">Reference proteome</keyword>
<dbReference type="NCBIfam" id="TIGR00278">
    <property type="entry name" value="membrane protein insertion efficiency factor YidD"/>
    <property type="match status" value="1"/>
</dbReference>
<dbReference type="PANTHER" id="PTHR33383">
    <property type="entry name" value="MEMBRANE PROTEIN INSERTION EFFICIENCY FACTOR-RELATED"/>
    <property type="match status" value="1"/>
</dbReference>
<evidence type="ECO:0000313" key="3">
    <source>
        <dbReference type="EMBL" id="MCM2399664.1"/>
    </source>
</evidence>
<dbReference type="RefSeq" id="WP_250914655.1">
    <property type="nucleotide sequence ID" value="NZ_JAMQAY010000001.1"/>
</dbReference>
<reference evidence="4 5" key="1">
    <citation type="submission" date="2022-06" db="EMBL/GenBank/DDBJ databases">
        <authorList>
            <person name="Sun Q."/>
        </authorList>
    </citation>
    <scope>NUCLEOTIDE SEQUENCE</scope>
    <source>
        <strain evidence="4">S101</strain>
        <strain evidence="3 5">S153</strain>
    </source>
</reference>
<dbReference type="GO" id="GO:0005886">
    <property type="term" value="C:plasma membrane"/>
    <property type="evidence" value="ECO:0007669"/>
    <property type="project" value="UniProtKB-SubCell"/>
</dbReference>
<evidence type="ECO:0000313" key="6">
    <source>
        <dbReference type="Proteomes" id="UP001155380"/>
    </source>
</evidence>
<name>A0AAJ1BTW6_9HYPH</name>
<dbReference type="EMBL" id="JAMQAY010000001">
    <property type="protein sequence ID" value="MCM2399664.1"/>
    <property type="molecule type" value="Genomic_DNA"/>
</dbReference>